<dbReference type="GO" id="GO:0005634">
    <property type="term" value="C:nucleus"/>
    <property type="evidence" value="ECO:0007669"/>
    <property type="project" value="UniProtKB-SubCell"/>
</dbReference>
<dbReference type="AlphaFoldDB" id="A0ABD3MS92"/>
<comment type="subcellular location">
    <subcellularLocation>
        <location evidence="2">Cytoplasm</location>
    </subcellularLocation>
    <subcellularLocation>
        <location evidence="1">Nucleus</location>
    </subcellularLocation>
</comment>
<keyword evidence="3" id="KW-0963">Cytoplasm</keyword>
<evidence type="ECO:0000256" key="3">
    <source>
        <dbReference type="ARBA" id="ARBA00022490"/>
    </source>
</evidence>
<feature type="region of interest" description="Disordered" evidence="5">
    <location>
        <begin position="271"/>
        <end position="291"/>
    </location>
</feature>
<accession>A0ABD3MS92</accession>
<evidence type="ECO:0000313" key="6">
    <source>
        <dbReference type="EMBL" id="KAL3765959.1"/>
    </source>
</evidence>
<evidence type="ECO:0000256" key="5">
    <source>
        <dbReference type="SAM" id="MobiDB-lite"/>
    </source>
</evidence>
<evidence type="ECO:0000313" key="7">
    <source>
        <dbReference type="Proteomes" id="UP001530315"/>
    </source>
</evidence>
<dbReference type="Proteomes" id="UP001530315">
    <property type="component" value="Unassembled WGS sequence"/>
</dbReference>
<feature type="compositionally biased region" description="Acidic residues" evidence="5">
    <location>
        <begin position="127"/>
        <end position="145"/>
    </location>
</feature>
<keyword evidence="7" id="KW-1185">Reference proteome</keyword>
<evidence type="ECO:0000256" key="1">
    <source>
        <dbReference type="ARBA" id="ARBA00004123"/>
    </source>
</evidence>
<feature type="compositionally biased region" description="Acidic residues" evidence="5">
    <location>
        <begin position="433"/>
        <end position="451"/>
    </location>
</feature>
<dbReference type="InterPro" id="IPR039924">
    <property type="entry name" value="ICln/Lot5/Saf5"/>
</dbReference>
<organism evidence="6 7">
    <name type="scientific">Stephanodiscus triporus</name>
    <dbReference type="NCBI Taxonomy" id="2934178"/>
    <lineage>
        <taxon>Eukaryota</taxon>
        <taxon>Sar</taxon>
        <taxon>Stramenopiles</taxon>
        <taxon>Ochrophyta</taxon>
        <taxon>Bacillariophyta</taxon>
        <taxon>Coscinodiscophyceae</taxon>
        <taxon>Thalassiosirophycidae</taxon>
        <taxon>Stephanodiscales</taxon>
        <taxon>Stephanodiscaceae</taxon>
        <taxon>Stephanodiscus</taxon>
    </lineage>
</organism>
<evidence type="ECO:0000256" key="4">
    <source>
        <dbReference type="ARBA" id="ARBA00023242"/>
    </source>
</evidence>
<feature type="compositionally biased region" description="Basic and acidic residues" evidence="5">
    <location>
        <begin position="115"/>
        <end position="126"/>
    </location>
</feature>
<dbReference type="Gene3D" id="2.30.29.30">
    <property type="entry name" value="Pleckstrin-homology domain (PH domain)/Phosphotyrosine-binding domain (PTB)"/>
    <property type="match status" value="1"/>
</dbReference>
<proteinExistence type="predicted"/>
<sequence>MDEEKRAANAAPSLEGLIRSSFPPLDPNGLPFSMILRGAAAELGDLRCTLSAHPNNAREGLQMLDQMKKDEYNVDKFGDIDESEGVTIPALGHETSPDQQAETTAHAMNGVSAEKTNDSKKRGRDCEVDEEGPYNEEEEDDDDIIDQEQLLLYVPSVTCTCSSWRMKDVSGEMLVTSLRVLFLPKNRNDGNVSSDDVAIDGRCIALHAVDSVPLSDDCDNYERETSHHHHVYCQLVEPTGGEDDMGCSSTMSMVAPAMVTDENNYTYCGDDENGEDVKQEDGSSEVDGDGSTVEVYFKPDISGEKGGDGNGSQCDVICQSIFNSLTKLASLNPGGESDDGVQGGGGFFNLLSLMAGVGNGYGNGFDGEMVFANQDGEGDDQMVYRLDGSNNFVENEDESEMDADMERQAMLRRLDDMLVVPPEYEIASSNDGQFDDADEEDEEDAEDDEIL</sequence>
<dbReference type="GO" id="GO:0005737">
    <property type="term" value="C:cytoplasm"/>
    <property type="evidence" value="ECO:0007669"/>
    <property type="project" value="UniProtKB-SubCell"/>
</dbReference>
<feature type="region of interest" description="Disordered" evidence="5">
    <location>
        <begin position="90"/>
        <end position="145"/>
    </location>
</feature>
<feature type="region of interest" description="Disordered" evidence="5">
    <location>
        <begin position="423"/>
        <end position="451"/>
    </location>
</feature>
<dbReference type="EMBL" id="JALLAZ020001738">
    <property type="protein sequence ID" value="KAL3765959.1"/>
    <property type="molecule type" value="Genomic_DNA"/>
</dbReference>
<name>A0ABD3MS92_9STRA</name>
<dbReference type="Pfam" id="PF03517">
    <property type="entry name" value="Voldacs"/>
    <property type="match status" value="1"/>
</dbReference>
<keyword evidence="4" id="KW-0539">Nucleus</keyword>
<gene>
    <name evidence="6" type="ORF">ACHAW5_011356</name>
</gene>
<feature type="region of interest" description="Disordered" evidence="5">
    <location>
        <begin position="1"/>
        <end position="23"/>
    </location>
</feature>
<comment type="caution">
    <text evidence="6">The sequence shown here is derived from an EMBL/GenBank/DDBJ whole genome shotgun (WGS) entry which is preliminary data.</text>
</comment>
<reference evidence="6 7" key="1">
    <citation type="submission" date="2024-10" db="EMBL/GenBank/DDBJ databases">
        <title>Updated reference genomes for cyclostephanoid diatoms.</title>
        <authorList>
            <person name="Roberts W.R."/>
            <person name="Alverson A.J."/>
        </authorList>
    </citation>
    <scope>NUCLEOTIDE SEQUENCE [LARGE SCALE GENOMIC DNA]</scope>
    <source>
        <strain evidence="6 7">AJA276-08</strain>
    </source>
</reference>
<evidence type="ECO:0000256" key="2">
    <source>
        <dbReference type="ARBA" id="ARBA00004496"/>
    </source>
</evidence>
<protein>
    <submittedName>
        <fullName evidence="6">Uncharacterized protein</fullName>
    </submittedName>
</protein>
<dbReference type="InterPro" id="IPR011993">
    <property type="entry name" value="PH-like_dom_sf"/>
</dbReference>